<dbReference type="PANTHER" id="PTHR45458:SF3">
    <property type="entry name" value="CHAIN DEHYDROGENASE (ATSC), PUTATIVE-RELATED"/>
    <property type="match status" value="1"/>
</dbReference>
<organism evidence="1 2">
    <name type="scientific">Lachancea dasiensis</name>
    <dbReference type="NCBI Taxonomy" id="1072105"/>
    <lineage>
        <taxon>Eukaryota</taxon>
        <taxon>Fungi</taxon>
        <taxon>Dikarya</taxon>
        <taxon>Ascomycota</taxon>
        <taxon>Saccharomycotina</taxon>
        <taxon>Saccharomycetes</taxon>
        <taxon>Saccharomycetales</taxon>
        <taxon>Saccharomycetaceae</taxon>
        <taxon>Lachancea</taxon>
    </lineage>
</organism>
<sequence>MSKAYFISGANRGIGFSFMKSLSADATNTIVASARNVETATKLKEWANAHSNVKIVQLDVASAESVEAAAKKTLELVPEGLDVLISNAGIAKASGTILELSDDSYLEHYVVNTLGPIRLVKAFKSLLDNKSSKEVLAITSIVGSVGMVLPFSTSGYGLSKAGLNYAFRQLQQELTSEGYSFAIVHPGLVGSDMGNEFVGSLDSETREQFLSTLPLLTPDESVSAITKNVLAELKAKSSRKFLSYDGS</sequence>
<gene>
    <name evidence="1" type="ORF">LADA_0H02388G</name>
</gene>
<dbReference type="GO" id="GO:0016616">
    <property type="term" value="F:oxidoreductase activity, acting on the CH-OH group of donors, NAD or NADP as acceptor"/>
    <property type="evidence" value="ECO:0007669"/>
    <property type="project" value="TreeGrafter"/>
</dbReference>
<keyword evidence="2" id="KW-1185">Reference proteome</keyword>
<proteinExistence type="predicted"/>
<dbReference type="OrthoDB" id="4096546at2759"/>
<dbReference type="InterPro" id="IPR002347">
    <property type="entry name" value="SDR_fam"/>
</dbReference>
<dbReference type="InterPro" id="IPR052184">
    <property type="entry name" value="SDR_enzymes"/>
</dbReference>
<dbReference type="PANTHER" id="PTHR45458">
    <property type="entry name" value="SHORT-CHAIN DEHYDROGENASE/REDUCTASE SDR"/>
    <property type="match status" value="1"/>
</dbReference>
<dbReference type="Proteomes" id="UP000190274">
    <property type="component" value="Chromosome H"/>
</dbReference>
<dbReference type="EMBL" id="LT598461">
    <property type="protein sequence ID" value="SCU96722.1"/>
    <property type="molecule type" value="Genomic_DNA"/>
</dbReference>
<dbReference type="PRINTS" id="PR00081">
    <property type="entry name" value="GDHRDH"/>
</dbReference>
<evidence type="ECO:0000313" key="2">
    <source>
        <dbReference type="Proteomes" id="UP000190274"/>
    </source>
</evidence>
<dbReference type="AlphaFoldDB" id="A0A1G4JZP9"/>
<reference evidence="1 2" key="1">
    <citation type="submission" date="2016-03" db="EMBL/GenBank/DDBJ databases">
        <authorList>
            <person name="Devillers H."/>
        </authorList>
    </citation>
    <scope>NUCLEOTIDE SEQUENCE [LARGE SCALE GENOMIC DNA]</scope>
    <source>
        <strain evidence="1">CBS 10888</strain>
    </source>
</reference>
<dbReference type="SUPFAM" id="SSF51735">
    <property type="entry name" value="NAD(P)-binding Rossmann-fold domains"/>
    <property type="match status" value="1"/>
</dbReference>
<accession>A0A1G4JZP9</accession>
<dbReference type="CDD" id="cd05325">
    <property type="entry name" value="carb_red_sniffer_like_SDR_c"/>
    <property type="match status" value="1"/>
</dbReference>
<protein>
    <submittedName>
        <fullName evidence="1">LADA_0H02388g1_1</fullName>
    </submittedName>
</protein>
<name>A0A1G4JZP9_9SACH</name>
<dbReference type="InterPro" id="IPR036291">
    <property type="entry name" value="NAD(P)-bd_dom_sf"/>
</dbReference>
<dbReference type="Pfam" id="PF00106">
    <property type="entry name" value="adh_short"/>
    <property type="match status" value="1"/>
</dbReference>
<evidence type="ECO:0000313" key="1">
    <source>
        <dbReference type="EMBL" id="SCU96722.1"/>
    </source>
</evidence>
<dbReference type="Gene3D" id="3.40.50.720">
    <property type="entry name" value="NAD(P)-binding Rossmann-like Domain"/>
    <property type="match status" value="1"/>
</dbReference>